<dbReference type="SUPFAM" id="SSF81383">
    <property type="entry name" value="F-box domain"/>
    <property type="match status" value="1"/>
</dbReference>
<dbReference type="InterPro" id="IPR001810">
    <property type="entry name" value="F-box_dom"/>
</dbReference>
<reference evidence="4" key="2">
    <citation type="journal article" date="2018" name="Plant J.">
        <title>The Sorghum bicolor reference genome: improved assembly, gene annotations, a transcriptome atlas, and signatures of genome organization.</title>
        <authorList>
            <person name="McCormick R.F."/>
            <person name="Truong S.K."/>
            <person name="Sreedasyam A."/>
            <person name="Jenkins J."/>
            <person name="Shu S."/>
            <person name="Sims D."/>
            <person name="Kennedy M."/>
            <person name="Amirebrahimi M."/>
            <person name="Weers B.D."/>
            <person name="McKinley B."/>
            <person name="Mattison A."/>
            <person name="Morishige D.T."/>
            <person name="Grimwood J."/>
            <person name="Schmutz J."/>
            <person name="Mullet J.E."/>
        </authorList>
    </citation>
    <scope>NUCLEOTIDE SEQUENCE [LARGE SCALE GENOMIC DNA]</scope>
    <source>
        <strain evidence="4">cv. BTx623</strain>
    </source>
</reference>
<accession>A0A1W0W1X9</accession>
<dbReference type="Gene3D" id="1.20.1280.50">
    <property type="match status" value="1"/>
</dbReference>
<feature type="domain" description="F-box protein AT5G49610-like beta-propeller" evidence="2">
    <location>
        <begin position="100"/>
        <end position="366"/>
    </location>
</feature>
<dbReference type="Pfam" id="PF00646">
    <property type="entry name" value="F-box"/>
    <property type="match status" value="1"/>
</dbReference>
<feature type="domain" description="F-box" evidence="1">
    <location>
        <begin position="10"/>
        <end position="49"/>
    </location>
</feature>
<dbReference type="PANTHER" id="PTHR32133:SF409">
    <property type="entry name" value="F-BOX DOMAIN-CONTAINING PROTEIN"/>
    <property type="match status" value="1"/>
</dbReference>
<evidence type="ECO:0000259" key="1">
    <source>
        <dbReference type="Pfam" id="PF00646"/>
    </source>
</evidence>
<name>A0A1W0W1X9_SORBI</name>
<dbReference type="Pfam" id="PF23635">
    <property type="entry name" value="Beta-prop_AT5G49610-like"/>
    <property type="match status" value="1"/>
</dbReference>
<organism evidence="3 4">
    <name type="scientific">Sorghum bicolor</name>
    <name type="common">Sorghum</name>
    <name type="synonym">Sorghum vulgare</name>
    <dbReference type="NCBI Taxonomy" id="4558"/>
    <lineage>
        <taxon>Eukaryota</taxon>
        <taxon>Viridiplantae</taxon>
        <taxon>Streptophyta</taxon>
        <taxon>Embryophyta</taxon>
        <taxon>Tracheophyta</taxon>
        <taxon>Spermatophyta</taxon>
        <taxon>Magnoliopsida</taxon>
        <taxon>Liliopsida</taxon>
        <taxon>Poales</taxon>
        <taxon>Poaceae</taxon>
        <taxon>PACMAD clade</taxon>
        <taxon>Panicoideae</taxon>
        <taxon>Andropogonodae</taxon>
        <taxon>Andropogoneae</taxon>
        <taxon>Sorghinae</taxon>
        <taxon>Sorghum</taxon>
    </lineage>
</organism>
<protein>
    <submittedName>
        <fullName evidence="3">Uncharacterized protein</fullName>
    </submittedName>
</protein>
<gene>
    <name evidence="3" type="ORF">SORBI_3002G022200</name>
</gene>
<dbReference type="InParanoid" id="A0A1W0W1X9"/>
<dbReference type="InterPro" id="IPR036047">
    <property type="entry name" value="F-box-like_dom_sf"/>
</dbReference>
<dbReference type="InterPro" id="IPR056594">
    <property type="entry name" value="AT5G49610-like_b-prop"/>
</dbReference>
<dbReference type="Proteomes" id="UP000000768">
    <property type="component" value="Chromosome 2"/>
</dbReference>
<dbReference type="AlphaFoldDB" id="A0A1W0W1X9"/>
<dbReference type="Gramene" id="OQU88386">
    <property type="protein sequence ID" value="OQU88386"/>
    <property type="gene ID" value="SORBI_3002G022200"/>
</dbReference>
<proteinExistence type="predicted"/>
<dbReference type="ExpressionAtlas" id="A0A1W0W1X9">
    <property type="expression patterns" value="baseline and differential"/>
</dbReference>
<dbReference type="EMBL" id="CM000761">
    <property type="protein sequence ID" value="OQU88386.1"/>
    <property type="molecule type" value="Genomic_DNA"/>
</dbReference>
<sequence length="406" mass="45208">MAPPPPPPELIDDAIAEILLRLPPDDPACFVRASLVCKLWRRILSNPTFPDRYREFHRTPPLLGFLGSNYSYCRASKVSRFDPITTRIPFLEPEFDCRALDCRHGRVLFDMVGGTKGSLAVGDPITGDHKLLADPDPDPISFYRSGVVLCAVDGCNHRGCHGGPFVVVFVSTPSNNDGTKGTRAWVYSSETAAWSSPASLQLPKGSSVYKKRGAHVGDQIYFLLTDTRILKYDLGKHCLTTICLPAMYTNCHRGSLITMDDGSSLGFVVIEDSTLHLWARKVNLDGSMAWVQDRVVLLNNLVPIIPTAHTHGLVNVIGFAEGVDILLLGEDASGYMFDLKSGQFKKLSNPEYHYYDVFPYLSFFIPVEAHCHQQWGLSDPGAIWKMECGPVHHYTMLMLLQCFVFR</sequence>
<evidence type="ECO:0000259" key="2">
    <source>
        <dbReference type="Pfam" id="PF23635"/>
    </source>
</evidence>
<evidence type="ECO:0000313" key="3">
    <source>
        <dbReference type="EMBL" id="OQU88386.1"/>
    </source>
</evidence>
<evidence type="ECO:0000313" key="4">
    <source>
        <dbReference type="Proteomes" id="UP000000768"/>
    </source>
</evidence>
<reference evidence="3 4" key="1">
    <citation type="journal article" date="2009" name="Nature">
        <title>The Sorghum bicolor genome and the diversification of grasses.</title>
        <authorList>
            <person name="Paterson A.H."/>
            <person name="Bowers J.E."/>
            <person name="Bruggmann R."/>
            <person name="Dubchak I."/>
            <person name="Grimwood J."/>
            <person name="Gundlach H."/>
            <person name="Haberer G."/>
            <person name="Hellsten U."/>
            <person name="Mitros T."/>
            <person name="Poliakov A."/>
            <person name="Schmutz J."/>
            <person name="Spannagl M."/>
            <person name="Tang H."/>
            <person name="Wang X."/>
            <person name="Wicker T."/>
            <person name="Bharti A.K."/>
            <person name="Chapman J."/>
            <person name="Feltus F.A."/>
            <person name="Gowik U."/>
            <person name="Grigoriev I.V."/>
            <person name="Lyons E."/>
            <person name="Maher C.A."/>
            <person name="Martis M."/>
            <person name="Narechania A."/>
            <person name="Otillar R.P."/>
            <person name="Penning B.W."/>
            <person name="Salamov A.A."/>
            <person name="Wang Y."/>
            <person name="Zhang L."/>
            <person name="Carpita N.C."/>
            <person name="Freeling M."/>
            <person name="Gingle A.R."/>
            <person name="Hash C.T."/>
            <person name="Keller B."/>
            <person name="Klein P."/>
            <person name="Kresovich S."/>
            <person name="McCann M.C."/>
            <person name="Ming R."/>
            <person name="Peterson D.G."/>
            <person name="Mehboob-ur-Rahman"/>
            <person name="Ware D."/>
            <person name="Westhoff P."/>
            <person name="Mayer K.F."/>
            <person name="Messing J."/>
            <person name="Rokhsar D.S."/>
        </authorList>
    </citation>
    <scope>NUCLEOTIDE SEQUENCE [LARGE SCALE GENOMIC DNA]</scope>
    <source>
        <strain evidence="4">cv. BTx623</strain>
    </source>
</reference>
<keyword evidence="4" id="KW-1185">Reference proteome</keyword>
<dbReference type="PANTHER" id="PTHR32133">
    <property type="entry name" value="OS07G0120400 PROTEIN"/>
    <property type="match status" value="1"/>
</dbReference>